<evidence type="ECO:0000256" key="7">
    <source>
        <dbReference type="ARBA" id="ARBA00022927"/>
    </source>
</evidence>
<dbReference type="PANTHER" id="PTHR15495:SF7">
    <property type="entry name" value="GPI INOSITOL-DEACYLASE"/>
    <property type="match status" value="1"/>
</dbReference>
<feature type="domain" description="GPI inositol-deacylase PGAP1-like alpha/beta" evidence="11">
    <location>
        <begin position="872"/>
        <end position="1064"/>
    </location>
</feature>
<keyword evidence="9 10" id="KW-0472">Membrane</keyword>
<comment type="function">
    <text evidence="10">Involved in inositol deacylation of GPI-anchored proteins which plays important roles in the quality control and ER-associated degradation of GPI-anchored proteins.</text>
</comment>
<name>A0A2H9TH35_9FUNG</name>
<reference evidence="12 13" key="1">
    <citation type="submission" date="2016-10" db="EMBL/GenBank/DDBJ databases">
        <title>The genome of Paramicrosporidium saccamoebae is the missing link in understanding Cryptomycota and Microsporidia evolution.</title>
        <authorList>
            <person name="Quandt C.A."/>
            <person name="Beaudet D."/>
            <person name="Corsaro D."/>
            <person name="Michel R."/>
            <person name="Corradi N."/>
            <person name="James T."/>
        </authorList>
    </citation>
    <scope>NUCLEOTIDE SEQUENCE [LARGE SCALE GENOMIC DNA]</scope>
    <source>
        <strain evidence="12 13">KSL3</strain>
    </source>
</reference>
<feature type="transmembrane region" description="Helical" evidence="10">
    <location>
        <begin position="1395"/>
        <end position="1415"/>
    </location>
</feature>
<dbReference type="InterPro" id="IPR029058">
    <property type="entry name" value="AB_hydrolase_fold"/>
</dbReference>
<dbReference type="OrthoDB" id="348976at2759"/>
<evidence type="ECO:0000256" key="9">
    <source>
        <dbReference type="ARBA" id="ARBA00023136"/>
    </source>
</evidence>
<dbReference type="PANTHER" id="PTHR15495">
    <property type="entry name" value="NEGATIVE REGULATOR OF VESICLE FORMATION-RELATED"/>
    <property type="match status" value="1"/>
</dbReference>
<keyword evidence="6 10" id="KW-0256">Endoplasmic reticulum</keyword>
<dbReference type="GO" id="GO:0006505">
    <property type="term" value="P:GPI anchor metabolic process"/>
    <property type="evidence" value="ECO:0007669"/>
    <property type="project" value="TreeGrafter"/>
</dbReference>
<evidence type="ECO:0000256" key="6">
    <source>
        <dbReference type="ARBA" id="ARBA00022824"/>
    </source>
</evidence>
<dbReference type="Gene3D" id="3.40.50.1820">
    <property type="entry name" value="alpha/beta hydrolase"/>
    <property type="match status" value="1"/>
</dbReference>
<evidence type="ECO:0000313" key="13">
    <source>
        <dbReference type="Proteomes" id="UP000240830"/>
    </source>
</evidence>
<keyword evidence="3 10" id="KW-0813">Transport</keyword>
<dbReference type="Proteomes" id="UP000240830">
    <property type="component" value="Unassembled WGS sequence"/>
</dbReference>
<protein>
    <recommendedName>
        <fullName evidence="10">GPI inositol-deacylase</fullName>
        <ecNumber evidence="10">3.1.-.-</ecNumber>
    </recommendedName>
</protein>
<keyword evidence="4 10" id="KW-0812">Transmembrane</keyword>
<comment type="caution">
    <text evidence="12">The sequence shown here is derived from an EMBL/GenBank/DDBJ whole genome shotgun (WGS) entry which is preliminary data.</text>
</comment>
<evidence type="ECO:0000256" key="3">
    <source>
        <dbReference type="ARBA" id="ARBA00022448"/>
    </source>
</evidence>
<accession>A0A2H9TH35</accession>
<evidence type="ECO:0000256" key="5">
    <source>
        <dbReference type="ARBA" id="ARBA00022801"/>
    </source>
</evidence>
<keyword evidence="7 10" id="KW-0653">Protein transport</keyword>
<organism evidence="12 13">
    <name type="scientific">Paramicrosporidium saccamoebae</name>
    <dbReference type="NCBI Taxonomy" id="1246581"/>
    <lineage>
        <taxon>Eukaryota</taxon>
        <taxon>Fungi</taxon>
        <taxon>Fungi incertae sedis</taxon>
        <taxon>Cryptomycota</taxon>
        <taxon>Cryptomycota incertae sedis</taxon>
        <taxon>Paramicrosporidium</taxon>
    </lineage>
</organism>
<evidence type="ECO:0000256" key="8">
    <source>
        <dbReference type="ARBA" id="ARBA00022989"/>
    </source>
</evidence>
<evidence type="ECO:0000256" key="4">
    <source>
        <dbReference type="ARBA" id="ARBA00022692"/>
    </source>
</evidence>
<comment type="caution">
    <text evidence="10">Lacks conserved residue(s) required for the propagation of feature annotation.</text>
</comment>
<dbReference type="EMBL" id="MTSL01000195">
    <property type="protein sequence ID" value="PJF17019.1"/>
    <property type="molecule type" value="Genomic_DNA"/>
</dbReference>
<dbReference type="STRING" id="1246581.A0A2H9TH35"/>
<dbReference type="GO" id="GO:0005789">
    <property type="term" value="C:endoplasmic reticulum membrane"/>
    <property type="evidence" value="ECO:0007669"/>
    <property type="project" value="UniProtKB-SubCell"/>
</dbReference>
<comment type="similarity">
    <text evidence="2 10">Belongs to the GPI inositol-deacylase family.</text>
</comment>
<keyword evidence="13" id="KW-1185">Reference proteome</keyword>
<proteinExistence type="inferred from homology"/>
<dbReference type="GO" id="GO:0050185">
    <property type="term" value="F:phosphatidylinositol deacylase activity"/>
    <property type="evidence" value="ECO:0007669"/>
    <property type="project" value="TreeGrafter"/>
</dbReference>
<dbReference type="GO" id="GO:0006888">
    <property type="term" value="P:endoplasmic reticulum to Golgi vesicle-mediated transport"/>
    <property type="evidence" value="ECO:0007669"/>
    <property type="project" value="TreeGrafter"/>
</dbReference>
<keyword evidence="5 10" id="KW-0378">Hydrolase</keyword>
<dbReference type="Pfam" id="PF07819">
    <property type="entry name" value="PGAP1"/>
    <property type="match status" value="1"/>
</dbReference>
<dbReference type="InterPro" id="IPR039529">
    <property type="entry name" value="PGAP1/BST1"/>
</dbReference>
<feature type="transmembrane region" description="Helical" evidence="10">
    <location>
        <begin position="750"/>
        <end position="773"/>
    </location>
</feature>
<evidence type="ECO:0000256" key="10">
    <source>
        <dbReference type="RuleBase" id="RU365011"/>
    </source>
</evidence>
<comment type="subcellular location">
    <subcellularLocation>
        <location evidence="1">Endoplasmic reticulum membrane</location>
        <topology evidence="1">Multi-pass membrane protein</topology>
    </subcellularLocation>
</comment>
<dbReference type="SUPFAM" id="SSF53474">
    <property type="entry name" value="alpha/beta-Hydrolases"/>
    <property type="match status" value="1"/>
</dbReference>
<feature type="transmembrane region" description="Helical" evidence="10">
    <location>
        <begin position="805"/>
        <end position="822"/>
    </location>
</feature>
<gene>
    <name evidence="12" type="ORF">PSACC_03163</name>
</gene>
<dbReference type="InterPro" id="IPR012908">
    <property type="entry name" value="PGAP1-ab_dom-like"/>
</dbReference>
<evidence type="ECO:0000313" key="12">
    <source>
        <dbReference type="EMBL" id="PJF17019.1"/>
    </source>
</evidence>
<dbReference type="EC" id="3.1.-.-" evidence="10"/>
<evidence type="ECO:0000256" key="2">
    <source>
        <dbReference type="ARBA" id="ARBA00006931"/>
    </source>
</evidence>
<sequence length="1964" mass="220376">MRESKPFIATKSAPGSGVVVGPVSQQLVSRLFSMNLFPLLTFLSVVHGEYADVEKDQNAFLENFDLSGKLFSPKNWYLHTADFFRKMKSRHARKFMEHFIESAADSDHSPNWKDASVAKTFFSNIRREDVELIRKKGVCLFLGLGINLNPVSFSHARHRCSQELVGLAKERKHVLEALPVEIFKTHPQLAMEMGEELFGMSAKATRAALDDPNICKYIDASLINEIADGPTRRLVTARCFTKLKNIQRTDMENLSSFRDDILTKLSSPLTAPTVSNITREQIRRLEASPNVCLKLKIEHLSSTAASGLGEKCLHNYLKSSDEGRPTSLNDLWRHFSSTILGMTLKSDPKLIRGIHSNDYKHIGGTLLGNIFQVSEACSYISRGAKLQLSSTVKINKSCFSKLSTTLQPMVIAGIKSPPADILAMVNDQMMSNWRLETKGKVLRGFQVLSVLGKDSVVLIKNLSTESSDHACSSIPNAATLLLERWFVDHMTEECVKSLQFTIRYAEGKKNIRVWVLQNMDNIVRGTVEHQSDIVPLITFDILKLLVSKESFCKNMSPTFFKLLSLGAKGSISRDCFLELKVKKVITSTDISAMPADVLTKLCASTFGELKWESIPDSHLESVSKETSSGKRHAFSLLKKSIISTWDPKRVALITIKQWPQIPSDAFRGLRALQIEAIPNNSLKYWDYEQVACLTREAALSLSPLQIEALGAVVDRTAAQALKPYLAEMKPSQRDLVSLRISTSPFGWKTLLLFAAAGLSCCVVESSLGSLLMINRLRRGVTAEVVYLWTGDSIVGRYLIVRASSILSTLCSVLLILLVLNVLRRGKRCIRCEMSIMAPGYTDYSSQVVSEYSYKYRLFKYNEFGRNEQPGCFPVLFIPGCSGSYRQVRSFASATIASPGVDCYDFFAVDFRQEFVAFLPGLLEQQSVYVNDALQFLLAEYPSKKSIGLVGHSFGGIIARLLPNLKNYALQQHQAFLVTIASPHKRAPLVTTRRMDTLYTEISNHRFDRSISVLPSSSDILVPVEISPLPEVFKEVRVDQLSPNWSDPNHQAMVWERGLLKRLAKLFRLALGSDDSSYGRMLDEDSVQVDSTLSNAVQCETILYKDNFTHGDVCGLEKKTACIITKAQGAFSIITNEQFPEQFSIHIGSHISEQSGKIQIKDPRSTALVIQKYPGRTYSLDTTTNARTQLTETITRISGNHAGDLLVVLKCDSDNRFGMSPEVWDIQIQDESFEDLQSSRSTTILSLSKDTYHETLRLDTLLWPQSFQTNGQTAISLRGHWTLPVVLNIHADESVLVRAVDKKGRAHFPTLSSGEDKSITIYPDTMIVELVSSNGEVRDARLRINLLETLTSIVISHPQELLLSLFLISTSLRSLSAWGTALMMICRFWIIHQSSLMELALYAVLLFSITAFIAAANRTSEWWTLRPSLRQASIAMFIMLLLPITDSLRNGLLAVFYISLCEMPLTAVLANIGSILVVSAQVRNILVLSQEIGVSQVVKNELRPGWSIERAIPPSWMIEDGYDLVNTLTRLSPYALEALQLDTLKPLAKNSGRACELLTASWVMGLRRRLLGEITSDCFAALKNVNEANFPATTLSFLPKDVLSQYAAKLTATTLLNLSPHQLEMMGSQVHGPICQGFDTTVLPDIWDFVSARCLKEYLTRGDCSIGRSPLQWKQAHIDEWREFLPDLLPDLIVSRHYINLPRELKLKFITNEVFPILQRLKKCSILQGLEMTSREFCLLGSDSIRWLRYAGITLPDDFLSRCDSVGNIFRSQKEWYILANNNPNVIRKMTSETEAHFCATLSEEAYSKNLVLRRFGGSSCRQALQFKRTERVQIRLPELKKHHHTKDSKWWGRKGGILGMLLVGRNGWKPSPRSIRHMSNVSLALIDGTIALYYRKYISSENAKKLAWNAFKRFTVDDFAGLQFSHLSSRQIPYLSAELFSTITATHLSALNSKQLRAITSDQW</sequence>
<dbReference type="GO" id="GO:0015031">
    <property type="term" value="P:protein transport"/>
    <property type="evidence" value="ECO:0007669"/>
    <property type="project" value="UniProtKB-KW"/>
</dbReference>
<feature type="non-terminal residue" evidence="12">
    <location>
        <position position="1964"/>
    </location>
</feature>
<evidence type="ECO:0000259" key="11">
    <source>
        <dbReference type="Pfam" id="PF07819"/>
    </source>
</evidence>
<evidence type="ECO:0000256" key="1">
    <source>
        <dbReference type="ARBA" id="ARBA00004477"/>
    </source>
</evidence>
<keyword evidence="8 10" id="KW-1133">Transmembrane helix</keyword>